<dbReference type="SUPFAM" id="SSF82693">
    <property type="entry name" value="Multidrug efflux transporter AcrB pore domain, PN1, PN2, PC1 and PC2 subdomains"/>
    <property type="match status" value="2"/>
</dbReference>
<dbReference type="Gene3D" id="3.30.70.1440">
    <property type="entry name" value="Multidrug efflux transporter AcrB pore domain"/>
    <property type="match status" value="1"/>
</dbReference>
<dbReference type="Gene3D" id="3.30.70.1430">
    <property type="entry name" value="Multidrug efflux transporter AcrB pore domain"/>
    <property type="match status" value="2"/>
</dbReference>
<dbReference type="SUPFAM" id="SSF82714">
    <property type="entry name" value="Multidrug efflux transporter AcrB TolC docking domain, DN and DC subdomains"/>
    <property type="match status" value="2"/>
</dbReference>
<comment type="caution">
    <text evidence="2">The sequence shown here is derived from an EMBL/GenBank/DDBJ whole genome shotgun (WGS) entry which is preliminary data.</text>
</comment>
<dbReference type="RefSeq" id="WP_150438719.1">
    <property type="nucleotide sequence ID" value="NZ_VYKL01000010.1"/>
</dbReference>
<evidence type="ECO:0000313" key="2">
    <source>
        <dbReference type="EMBL" id="KAA9028467.1"/>
    </source>
</evidence>
<organism evidence="2 3">
    <name type="scientific">Niallia endozanthoxylica</name>
    <dbReference type="NCBI Taxonomy" id="2036016"/>
    <lineage>
        <taxon>Bacteria</taxon>
        <taxon>Bacillati</taxon>
        <taxon>Bacillota</taxon>
        <taxon>Bacilli</taxon>
        <taxon>Bacillales</taxon>
        <taxon>Bacillaceae</taxon>
        <taxon>Niallia</taxon>
    </lineage>
</organism>
<dbReference type="AlphaFoldDB" id="A0A5J5HZJ3"/>
<feature type="transmembrane region" description="Helical" evidence="1">
    <location>
        <begin position="885"/>
        <end position="905"/>
    </location>
</feature>
<dbReference type="GO" id="GO:0042910">
    <property type="term" value="F:xenobiotic transmembrane transporter activity"/>
    <property type="evidence" value="ECO:0007669"/>
    <property type="project" value="TreeGrafter"/>
</dbReference>
<dbReference type="OrthoDB" id="9757876at2"/>
<dbReference type="PANTHER" id="PTHR32063">
    <property type="match status" value="1"/>
</dbReference>
<dbReference type="GO" id="GO:0005886">
    <property type="term" value="C:plasma membrane"/>
    <property type="evidence" value="ECO:0007669"/>
    <property type="project" value="TreeGrafter"/>
</dbReference>
<feature type="transmembrane region" description="Helical" evidence="1">
    <location>
        <begin position="988"/>
        <end position="1014"/>
    </location>
</feature>
<keyword evidence="1" id="KW-0812">Transmembrane</keyword>
<keyword evidence="1" id="KW-1133">Transmembrane helix</keyword>
<proteinExistence type="predicted"/>
<evidence type="ECO:0000313" key="3">
    <source>
        <dbReference type="Proteomes" id="UP000326671"/>
    </source>
</evidence>
<dbReference type="Gene3D" id="3.30.70.1320">
    <property type="entry name" value="Multidrug efflux transporter AcrB pore domain like"/>
    <property type="match status" value="1"/>
</dbReference>
<dbReference type="InterPro" id="IPR027463">
    <property type="entry name" value="AcrB_DN_DC_subdom"/>
</dbReference>
<dbReference type="InterPro" id="IPR001036">
    <property type="entry name" value="Acrflvin-R"/>
</dbReference>
<name>A0A5J5HZJ3_9BACI</name>
<dbReference type="PANTHER" id="PTHR32063:SF0">
    <property type="entry name" value="SWARMING MOTILITY PROTEIN SWRC"/>
    <property type="match status" value="1"/>
</dbReference>
<gene>
    <name evidence="2" type="ORF">F4V44_04120</name>
</gene>
<accession>A0A5J5HZJ3</accession>
<dbReference type="EMBL" id="VYKL01000010">
    <property type="protein sequence ID" value="KAA9028467.1"/>
    <property type="molecule type" value="Genomic_DNA"/>
</dbReference>
<sequence>MKELVNFVIRNKLAVWLLTIIILASGIYSSAKMKMETIPDISIPYLMVMDVYPGATPEQVMKDVSIPLEQAVEGLDDVKNVFSNSYSNMANIQVEYEYGVDMDEAKRALEAALDNVNLPEGAQEPTVTAISMNMMPVVALSVSSQSEDIVELTSTVEDILVPKIEKVDGVASVTLAGQHLEEVHLTYDQAKMAELGLAEDRVKEIIQASDLAVSLGLFEFEEGEQAVSVDGKFMSVDDLKEMLIPVTPSAAQPSPFVRLSDIAEIELIGKEQSVSRTNGENSITIQIVKEQQANTVHVVNGVKELIKNQEDKIEGLVIDVSLDQGAPIEESVKTMVEKAVIGGLIAVVIILLFLRDFKSTIISIISIPVSIFMALLLLHWLDITLNIMTLGAITIAIGRVIDDSIVVVENIYRRLHLREEKLTGRALIREATIEMFKPILSSTLVTVAVFAPLIYVGGMVGELFAPFALTMTFALGASLIVAITIVPALSHFLFKKKLYSEKTENSHKEAGKLANWYKSVLNKALNHKIITSLLAVGLLAGSLMLTPLIGFSFMGSEEEKVMYLTYTPGTGELKEETLANVHKVEEEMLKRDDIDIVQVSVTESGDPMAAMMGGGGDGALMYLIFNPEMENFPEVREEIEEYMSNINQSGEWKSQNFSSMSSMGSNEVSYTFYSENLDKLYKAVGMVEDVMQKNDRLEDVTSSAENPYVEYTFKVEQDELLQYGLTAGQIIMMLNPMETKDVLTTIEKDGNNLEVIVQQKQTEDPKSIDELLAKQVPTALGTSMPLSELVTVKEGTTLNTLARSQGEYYASVSGTVIGEDLSKATTSVEKDIDELDLPKGVTLGVAGVQEDMTETFTQLGIAMLAAVAIVYFILVVTFGEGLAPFAILFSLPFAVIGSFVGLLIADETISVSVMMGLLMLIGIVVTNAIVLVDRIIHMEHEGMGMREAILEAGSTRLRPILMTAIATIGALIPLAIGTGGGGLVSKGLGITVIGGLTSSTLLTLIIVPIVYEILSKLFKKNRKEVEEN</sequence>
<keyword evidence="1" id="KW-0472">Membrane</keyword>
<evidence type="ECO:0000256" key="1">
    <source>
        <dbReference type="SAM" id="Phobius"/>
    </source>
</evidence>
<feature type="transmembrane region" description="Helical" evidence="1">
    <location>
        <begin position="957"/>
        <end position="976"/>
    </location>
</feature>
<feature type="transmembrane region" description="Helical" evidence="1">
    <location>
        <begin position="439"/>
        <end position="461"/>
    </location>
</feature>
<feature type="transmembrane region" description="Helical" evidence="1">
    <location>
        <begin position="533"/>
        <end position="554"/>
    </location>
</feature>
<reference evidence="2 3" key="1">
    <citation type="submission" date="2019-09" db="EMBL/GenBank/DDBJ databases">
        <title>Whole genome sequences of isolates from the Mars Exploration Rovers.</title>
        <authorList>
            <person name="Seuylemezian A."/>
            <person name="Vaishampayan P."/>
        </authorList>
    </citation>
    <scope>NUCLEOTIDE SEQUENCE [LARGE SCALE GENOMIC DNA]</scope>
    <source>
        <strain evidence="2 3">MER_TA_151</strain>
    </source>
</reference>
<dbReference type="SUPFAM" id="SSF82866">
    <property type="entry name" value="Multidrug efflux transporter AcrB transmembrane domain"/>
    <property type="match status" value="2"/>
</dbReference>
<dbReference type="Gene3D" id="3.30.2090.10">
    <property type="entry name" value="Multidrug efflux transporter AcrB TolC docking domain, DN and DC subdomains"/>
    <property type="match status" value="2"/>
</dbReference>
<feature type="transmembrane region" description="Helical" evidence="1">
    <location>
        <begin position="467"/>
        <end position="494"/>
    </location>
</feature>
<keyword evidence="3" id="KW-1185">Reference proteome</keyword>
<dbReference type="Pfam" id="PF00873">
    <property type="entry name" value="ACR_tran"/>
    <property type="match status" value="1"/>
</dbReference>
<feature type="transmembrane region" description="Helical" evidence="1">
    <location>
        <begin position="911"/>
        <end position="936"/>
    </location>
</feature>
<feature type="transmembrane region" description="Helical" evidence="1">
    <location>
        <begin position="361"/>
        <end position="381"/>
    </location>
</feature>
<dbReference type="Proteomes" id="UP000326671">
    <property type="component" value="Unassembled WGS sequence"/>
</dbReference>
<feature type="transmembrane region" description="Helical" evidence="1">
    <location>
        <begin position="859"/>
        <end position="878"/>
    </location>
</feature>
<dbReference type="Gene3D" id="1.20.1640.10">
    <property type="entry name" value="Multidrug efflux transporter AcrB transmembrane domain"/>
    <property type="match status" value="2"/>
</dbReference>
<dbReference type="PRINTS" id="PR00702">
    <property type="entry name" value="ACRIFLAVINRP"/>
</dbReference>
<protein>
    <submittedName>
        <fullName evidence="2">Efflux RND transporter permease subunit</fullName>
    </submittedName>
</protein>